<dbReference type="Pfam" id="PF00936">
    <property type="entry name" value="BMC"/>
    <property type="match status" value="1"/>
</dbReference>
<dbReference type="Gene3D" id="3.30.70.1710">
    <property type="match status" value="2"/>
</dbReference>
<dbReference type="InterPro" id="IPR000249">
    <property type="entry name" value="BMC_dom"/>
</dbReference>
<dbReference type="PIRSF" id="PIRSF012290">
    <property type="entry name" value="EutL_PduB"/>
    <property type="match status" value="1"/>
</dbReference>
<accession>A0A0L6TZ70</accession>
<dbReference type="OrthoDB" id="3283at2"/>
<evidence type="ECO:0000259" key="3">
    <source>
        <dbReference type="PROSITE" id="PS51931"/>
    </source>
</evidence>
<organism evidence="4 5">
    <name type="scientific">Acetobacterium bakii</name>
    <dbReference type="NCBI Taxonomy" id="52689"/>
    <lineage>
        <taxon>Bacteria</taxon>
        <taxon>Bacillati</taxon>
        <taxon>Bacillota</taxon>
        <taxon>Clostridia</taxon>
        <taxon>Eubacteriales</taxon>
        <taxon>Eubacteriaceae</taxon>
        <taxon>Acetobacterium</taxon>
    </lineage>
</organism>
<dbReference type="NCBIfam" id="NF011934">
    <property type="entry name" value="PRK15405.1"/>
    <property type="match status" value="1"/>
</dbReference>
<comment type="subcellular location">
    <subcellularLocation>
        <location evidence="1">Bacterial microcompartment</location>
    </subcellularLocation>
</comment>
<proteinExistence type="predicted"/>
<evidence type="ECO:0000256" key="1">
    <source>
        <dbReference type="ARBA" id="ARBA00024322"/>
    </source>
</evidence>
<dbReference type="STRING" id="52689.AKG39_11215"/>
<dbReference type="SUPFAM" id="SSF143414">
    <property type="entry name" value="CcmK-like"/>
    <property type="match status" value="1"/>
</dbReference>
<name>A0A0L6TZ70_9FIRM</name>
<protein>
    <submittedName>
        <fullName evidence="4">Microcompartment protein</fullName>
    </submittedName>
</protein>
<dbReference type="GO" id="GO:0031469">
    <property type="term" value="C:bacterial microcompartment"/>
    <property type="evidence" value="ECO:0007669"/>
    <property type="project" value="UniProtKB-SubCell"/>
</dbReference>
<dbReference type="SMART" id="SM00877">
    <property type="entry name" value="BMC"/>
    <property type="match status" value="2"/>
</dbReference>
<keyword evidence="5" id="KW-1185">Reference proteome</keyword>
<sequence length="214" mass="22868">MTGDRIKCNIVYSKLLTDVEDIMITEFDLPEGSIDIGVFTTQYDGVGYCAADEATKAANVEVVYIKTLYGAGAGLNDGQVFGVISGPTVSDVESGLRYIRDYAETKASIYSVNDDDSNLIYAQLVPKIGKYFSKTYGLPIGASIAFLFAPALEGIIGIDEALTVADVEVVKFFGPPTNSNLSGVIVTGTQSNCKTACEGFKKAIMDCVKDPVDY</sequence>
<dbReference type="RefSeq" id="WP_050740489.1">
    <property type="nucleotide sequence ID" value="NZ_LGYO01000027.1"/>
</dbReference>
<evidence type="ECO:0000256" key="2">
    <source>
        <dbReference type="ARBA" id="ARBA00024446"/>
    </source>
</evidence>
<dbReference type="PATRIC" id="fig|52689.4.peg.1469"/>
<evidence type="ECO:0000313" key="4">
    <source>
        <dbReference type="EMBL" id="KNZ41553.1"/>
    </source>
</evidence>
<reference evidence="5" key="1">
    <citation type="submission" date="2015-07" db="EMBL/GenBank/DDBJ databases">
        <title>Draft genome sequence of Acetobacterium bakii DSM 8293, a potential psychrophilic chemical producer through syngas fermentation.</title>
        <authorList>
            <person name="Song Y."/>
            <person name="Hwang S."/>
            <person name="Cho B.-K."/>
        </authorList>
    </citation>
    <scope>NUCLEOTIDE SEQUENCE [LARGE SCALE GENOMIC DNA]</scope>
    <source>
        <strain evidence="5">DSM 8239</strain>
    </source>
</reference>
<dbReference type="EMBL" id="LGYO01000027">
    <property type="protein sequence ID" value="KNZ41553.1"/>
    <property type="molecule type" value="Genomic_DNA"/>
</dbReference>
<dbReference type="InterPro" id="IPR037233">
    <property type="entry name" value="CcmK-like_sf"/>
</dbReference>
<comment type="caution">
    <text evidence="4">The sequence shown here is derived from an EMBL/GenBank/DDBJ whole genome shotgun (WGS) entry which is preliminary data.</text>
</comment>
<feature type="domain" description="BMC circularly permuted" evidence="3">
    <location>
        <begin position="108"/>
        <end position="214"/>
    </location>
</feature>
<dbReference type="AlphaFoldDB" id="A0A0L6TZ70"/>
<dbReference type="PROSITE" id="PS51931">
    <property type="entry name" value="BMC_CP"/>
    <property type="match status" value="1"/>
</dbReference>
<dbReference type="InterPro" id="IPR044870">
    <property type="entry name" value="BMC_CP"/>
</dbReference>
<dbReference type="Proteomes" id="UP000036873">
    <property type="component" value="Unassembled WGS sequence"/>
</dbReference>
<dbReference type="InterPro" id="IPR009193">
    <property type="entry name" value="EutL_PduB"/>
</dbReference>
<evidence type="ECO:0000313" key="5">
    <source>
        <dbReference type="Proteomes" id="UP000036873"/>
    </source>
</evidence>
<keyword evidence="2" id="KW-1283">Bacterial microcompartment</keyword>
<gene>
    <name evidence="4" type="ORF">AKG39_11215</name>
</gene>